<keyword evidence="6" id="KW-0479">Metal-binding</keyword>
<keyword evidence="9" id="KW-1185">Reference proteome</keyword>
<sequence length="705" mass="75479">MLSDDEKSLMQHCLRALREHMPGFATRRVQLAMMAEVAYTLAAIGQEPTPADAGQRIAVIEAGTGIGKTVGYLLPAIALAHARGRKLVVSSSTVALQDQLMAKDLPALQAHLPIGFRCALAKGRRRYVCPAKLLAPDAQRTVVGDGGEGPDSTEDHPVRLEGRLAQAFQRGTWSGDRDDWPAAIPDGLWQRLSTDRQGCLGSRCPEYARCPFQAARQQLQEAEVLVANHDLVLSALEMEPGVLLPDPAETLFVLDEAHGLPAKAAGRGASRHAVRAAGRWVEDAAAVAEDAGHGLRLDRGLAAAVGGQGERVCAALAALHDELSRHCRFQGDETVHRFAHGTLPPGVADQGAVLREAAACLQDALAAARDAALERAQRDASAAQPHVAALGSYLGHVEQLIATWDGMLRPCGDAEPPTARWIERIGRGARDADLRVSAAPIGAGPRLRRLLWERAGAAVLTSATLRGCGSFDMFLEEAGLDALPGVRLLALPSPFSYETQAELHLPAMRAHPRDAAAHTEEVAQQLPALLAAQPGALVLFASARQMHQVAQALPEALRSETLVQGSLSKRQLLEQHKARIDQGLRSVLFGLASLSEGVDLPGRYCTHVVIAKLAFGVPDDPVEQARREWIEDQGRSAFDERSLPEAGIRLAQAVGRLLRTPQDHGTVTVLDPRLGTTAWGRRLLAGLPPFRLVRGKRAVPAREAA</sequence>
<evidence type="ECO:0000256" key="6">
    <source>
        <dbReference type="HAMAP-Rule" id="MF_02205"/>
    </source>
</evidence>
<dbReference type="InterPro" id="IPR014013">
    <property type="entry name" value="Helic_SF1/SF2_ATP-bd_DinG/Rad3"/>
</dbReference>
<keyword evidence="6" id="KW-0411">Iron-sulfur</keyword>
<keyword evidence="1 6" id="KW-0004">4Fe-4S</keyword>
<dbReference type="HAMAP" id="MF_02205">
    <property type="entry name" value="DinG_proteobact"/>
    <property type="match status" value="1"/>
</dbReference>
<feature type="binding site" evidence="6">
    <location>
        <position position="210"/>
    </location>
    <ligand>
        <name>[4Fe-4S] cluster</name>
        <dbReference type="ChEBI" id="CHEBI:49883"/>
    </ligand>
</feature>
<dbReference type="RefSeq" id="WP_102771887.1">
    <property type="nucleotide sequence ID" value="NZ_POQS01000002.1"/>
</dbReference>
<dbReference type="GO" id="GO:0003677">
    <property type="term" value="F:DNA binding"/>
    <property type="evidence" value="ECO:0007669"/>
    <property type="project" value="UniProtKB-UniRule"/>
</dbReference>
<proteinExistence type="inferred from homology"/>
<comment type="catalytic activity">
    <reaction evidence="6">
        <text>ATP + H2O = ADP + phosphate + H(+)</text>
        <dbReference type="Rhea" id="RHEA:13065"/>
        <dbReference type="ChEBI" id="CHEBI:15377"/>
        <dbReference type="ChEBI" id="CHEBI:15378"/>
        <dbReference type="ChEBI" id="CHEBI:30616"/>
        <dbReference type="ChEBI" id="CHEBI:43474"/>
        <dbReference type="ChEBI" id="CHEBI:456216"/>
        <dbReference type="EC" id="5.6.2.3"/>
    </reaction>
</comment>
<comment type="similarity">
    <text evidence="6">Belongs to the helicase family. DinG subfamily. Type 1 sub-subfamily.</text>
</comment>
<evidence type="ECO:0000256" key="1">
    <source>
        <dbReference type="ARBA" id="ARBA00022485"/>
    </source>
</evidence>
<dbReference type="EC" id="5.6.2.3" evidence="6"/>
<dbReference type="SMART" id="SM00491">
    <property type="entry name" value="HELICc2"/>
    <property type="match status" value="1"/>
</dbReference>
<dbReference type="GO" id="GO:0006281">
    <property type="term" value="P:DNA repair"/>
    <property type="evidence" value="ECO:0007669"/>
    <property type="project" value="TreeGrafter"/>
</dbReference>
<dbReference type="InterPro" id="IPR045028">
    <property type="entry name" value="DinG/Rad3-like"/>
</dbReference>
<dbReference type="InterPro" id="IPR039000">
    <property type="entry name" value="DinG_proteobact"/>
</dbReference>
<dbReference type="AlphaFoldDB" id="A0A2N8KK25"/>
<feature type="binding site" evidence="6">
    <location>
        <position position="129"/>
    </location>
    <ligand>
        <name>[4Fe-4S] cluster</name>
        <dbReference type="ChEBI" id="CHEBI:49883"/>
    </ligand>
</feature>
<name>A0A2N8KK25_9BURK</name>
<protein>
    <recommendedName>
        <fullName evidence="6">ATP-dependent DNA helicase DinG</fullName>
        <ecNumber evidence="6">5.6.2.3</ecNumber>
    </recommendedName>
    <alternativeName>
        <fullName evidence="6">DNA 5'-3' helicase DinG</fullName>
    </alternativeName>
</protein>
<comment type="cofactor">
    <cofactor evidence="6">
        <name>[4Fe-4S] cluster</name>
        <dbReference type="ChEBI" id="CHEBI:49883"/>
    </cofactor>
    <text evidence="6">Binds 1 [4Fe-4S] cluster.</text>
</comment>
<keyword evidence="6 8" id="KW-0347">Helicase</keyword>
<dbReference type="GO" id="GO:0046872">
    <property type="term" value="F:metal ion binding"/>
    <property type="evidence" value="ECO:0007669"/>
    <property type="project" value="UniProtKB-KW"/>
</dbReference>
<feature type="binding site" evidence="6">
    <location>
        <position position="204"/>
    </location>
    <ligand>
        <name>[4Fe-4S] cluster</name>
        <dbReference type="ChEBI" id="CHEBI:49883"/>
    </ligand>
</feature>
<dbReference type="PROSITE" id="PS51193">
    <property type="entry name" value="HELICASE_ATP_BIND_2"/>
    <property type="match status" value="1"/>
</dbReference>
<feature type="domain" description="Helicase ATP-binding" evidence="7">
    <location>
        <begin position="16"/>
        <end position="312"/>
    </location>
</feature>
<evidence type="ECO:0000313" key="8">
    <source>
        <dbReference type="EMBL" id="PND33806.1"/>
    </source>
</evidence>
<dbReference type="NCBIfam" id="NF008729">
    <property type="entry name" value="PRK11747.1"/>
    <property type="match status" value="1"/>
</dbReference>
<gene>
    <name evidence="6" type="primary">dinG</name>
    <name evidence="8" type="ORF">C1I89_05945</name>
</gene>
<keyword evidence="3 6" id="KW-0378">Hydrolase</keyword>
<dbReference type="EMBL" id="POQS01000002">
    <property type="protein sequence ID" value="PND33806.1"/>
    <property type="molecule type" value="Genomic_DNA"/>
</dbReference>
<dbReference type="GO" id="GO:0009432">
    <property type="term" value="P:SOS response"/>
    <property type="evidence" value="ECO:0007669"/>
    <property type="project" value="TreeGrafter"/>
</dbReference>
<dbReference type="PANTHER" id="PTHR11472">
    <property type="entry name" value="DNA REPAIR DEAD HELICASE RAD3/XP-D SUBFAMILY MEMBER"/>
    <property type="match status" value="1"/>
</dbReference>
<organism evidence="8 9">
    <name type="scientific">Achromobacter pulmonis</name>
    <dbReference type="NCBI Taxonomy" id="1389932"/>
    <lineage>
        <taxon>Bacteria</taxon>
        <taxon>Pseudomonadati</taxon>
        <taxon>Pseudomonadota</taxon>
        <taxon>Betaproteobacteria</taxon>
        <taxon>Burkholderiales</taxon>
        <taxon>Alcaligenaceae</taxon>
        <taxon>Achromobacter</taxon>
    </lineage>
</organism>
<dbReference type="GO" id="GO:0033677">
    <property type="term" value="F:DNA/RNA helicase activity"/>
    <property type="evidence" value="ECO:0007669"/>
    <property type="project" value="TreeGrafter"/>
</dbReference>
<dbReference type="PANTHER" id="PTHR11472:SF59">
    <property type="entry name" value="ATP-DEPENDENT DNA HELICASE DING"/>
    <property type="match status" value="1"/>
</dbReference>
<dbReference type="GO" id="GO:0051539">
    <property type="term" value="F:4 iron, 4 sulfur cluster binding"/>
    <property type="evidence" value="ECO:0007669"/>
    <property type="project" value="UniProtKB-UniRule"/>
</dbReference>
<keyword evidence="6" id="KW-0413">Isomerase</keyword>
<comment type="caution">
    <text evidence="8">The sequence shown here is derived from an EMBL/GenBank/DDBJ whole genome shotgun (WGS) entry which is preliminary data.</text>
</comment>
<evidence type="ECO:0000313" key="9">
    <source>
        <dbReference type="Proteomes" id="UP000235994"/>
    </source>
</evidence>
<dbReference type="InterPro" id="IPR027417">
    <property type="entry name" value="P-loop_NTPase"/>
</dbReference>
<evidence type="ECO:0000259" key="7">
    <source>
        <dbReference type="PROSITE" id="PS51193"/>
    </source>
</evidence>
<dbReference type="InterPro" id="IPR006555">
    <property type="entry name" value="ATP-dep_Helicase_C"/>
</dbReference>
<feature type="binding site" evidence="6">
    <location>
        <position position="199"/>
    </location>
    <ligand>
        <name>[4Fe-4S] cluster</name>
        <dbReference type="ChEBI" id="CHEBI:49883"/>
    </ligand>
</feature>
<dbReference type="GO" id="GO:0016887">
    <property type="term" value="F:ATP hydrolysis activity"/>
    <property type="evidence" value="ECO:0007669"/>
    <property type="project" value="RHEA"/>
</dbReference>
<dbReference type="Pfam" id="PF13307">
    <property type="entry name" value="Helicase_C_2"/>
    <property type="match status" value="1"/>
</dbReference>
<dbReference type="Proteomes" id="UP000235994">
    <property type="component" value="Unassembled WGS sequence"/>
</dbReference>
<keyword evidence="4 6" id="KW-0067">ATP-binding</keyword>
<dbReference type="GO" id="GO:0043139">
    <property type="term" value="F:5'-3' DNA helicase activity"/>
    <property type="evidence" value="ECO:0007669"/>
    <property type="project" value="UniProtKB-UniRule"/>
</dbReference>
<dbReference type="Gene3D" id="3.40.50.300">
    <property type="entry name" value="P-loop containing nucleotide triphosphate hydrolases"/>
    <property type="match status" value="2"/>
</dbReference>
<comment type="function">
    <text evidence="6">DNA-dependent ATPase and 5'-3' DNA helicase. Unwinds D-loops, R-loops, forked DNA and G-quadruplex DNA.</text>
</comment>
<keyword evidence="6" id="KW-0408">Iron</keyword>
<keyword evidence="5 6" id="KW-0238">DNA-binding</keyword>
<evidence type="ECO:0000256" key="4">
    <source>
        <dbReference type="ARBA" id="ARBA00022840"/>
    </source>
</evidence>
<reference evidence="8 9" key="1">
    <citation type="submission" date="2018-01" db="EMBL/GenBank/DDBJ databases">
        <title>The draft genome of an aniline degradation strain ANB-1.</title>
        <authorList>
            <person name="Zhang L."/>
            <person name="Jiang J."/>
        </authorList>
    </citation>
    <scope>NUCLEOTIDE SEQUENCE [LARGE SCALE GENOMIC DNA]</scope>
    <source>
        <strain evidence="8 9">ANB-1</strain>
    </source>
</reference>
<evidence type="ECO:0000256" key="2">
    <source>
        <dbReference type="ARBA" id="ARBA00022741"/>
    </source>
</evidence>
<evidence type="ECO:0000256" key="5">
    <source>
        <dbReference type="ARBA" id="ARBA00023125"/>
    </source>
</evidence>
<accession>A0A2N8KK25</accession>
<dbReference type="GO" id="GO:0005524">
    <property type="term" value="F:ATP binding"/>
    <property type="evidence" value="ECO:0007669"/>
    <property type="project" value="UniProtKB-UniRule"/>
</dbReference>
<evidence type="ECO:0000256" key="3">
    <source>
        <dbReference type="ARBA" id="ARBA00022801"/>
    </source>
</evidence>
<dbReference type="SUPFAM" id="SSF52540">
    <property type="entry name" value="P-loop containing nucleoside triphosphate hydrolases"/>
    <property type="match status" value="1"/>
</dbReference>
<keyword evidence="2 6" id="KW-0547">Nucleotide-binding</keyword>